<feature type="transmembrane region" description="Helical" evidence="1">
    <location>
        <begin position="6"/>
        <end position="25"/>
    </location>
</feature>
<keyword evidence="1" id="KW-0812">Transmembrane</keyword>
<dbReference type="AlphaFoldDB" id="A0A4Q9GQT2"/>
<name>A0A4Q9GQT2_9HYPH</name>
<protein>
    <submittedName>
        <fullName evidence="2">DUF599 family protein</fullName>
    </submittedName>
</protein>
<dbReference type="RefSeq" id="WP_131002103.1">
    <property type="nucleotide sequence ID" value="NZ_JBHSZR010000005.1"/>
</dbReference>
<comment type="caution">
    <text evidence="2">The sequence shown here is derived from an EMBL/GenBank/DDBJ whole genome shotgun (WGS) entry which is preliminary data.</text>
</comment>
<dbReference type="InterPro" id="IPR006747">
    <property type="entry name" value="DUF599"/>
</dbReference>
<evidence type="ECO:0000313" key="2">
    <source>
        <dbReference type="EMBL" id="TBN54410.1"/>
    </source>
</evidence>
<dbReference type="OrthoDB" id="9806874at2"/>
<evidence type="ECO:0000256" key="1">
    <source>
        <dbReference type="SAM" id="Phobius"/>
    </source>
</evidence>
<dbReference type="PANTHER" id="PTHR31881:SF6">
    <property type="entry name" value="OS09G0494600 PROTEIN"/>
    <property type="match status" value="1"/>
</dbReference>
<dbReference type="Proteomes" id="UP000291613">
    <property type="component" value="Unassembled WGS sequence"/>
</dbReference>
<dbReference type="EMBL" id="SIUB01000002">
    <property type="protein sequence ID" value="TBN54410.1"/>
    <property type="molecule type" value="Genomic_DNA"/>
</dbReference>
<organism evidence="2 3">
    <name type="scientific">Hansschlegelia quercus</name>
    <dbReference type="NCBI Taxonomy" id="2528245"/>
    <lineage>
        <taxon>Bacteria</taxon>
        <taxon>Pseudomonadati</taxon>
        <taxon>Pseudomonadota</taxon>
        <taxon>Alphaproteobacteria</taxon>
        <taxon>Hyphomicrobiales</taxon>
        <taxon>Methylopilaceae</taxon>
        <taxon>Hansschlegelia</taxon>
    </lineage>
</organism>
<keyword evidence="1" id="KW-1133">Transmembrane helix</keyword>
<accession>A0A4Q9GQT2</accession>
<keyword evidence="1" id="KW-0472">Membrane</keyword>
<reference evidence="2 3" key="1">
    <citation type="submission" date="2019-02" db="EMBL/GenBank/DDBJ databases">
        <title>Hansschlegelia quercus sp. nov., a novel methylotrophic bacterium from buds of oak (Quercus robur L.).</title>
        <authorList>
            <person name="Agafonova N.V."/>
            <person name="Kaparullina E.N."/>
            <person name="Grouzdev D.S."/>
            <person name="Doronina N.V."/>
        </authorList>
    </citation>
    <scope>NUCLEOTIDE SEQUENCE [LARGE SCALE GENOMIC DNA]</scope>
    <source>
        <strain evidence="2 3">Dub</strain>
    </source>
</reference>
<feature type="transmembrane region" description="Helical" evidence="1">
    <location>
        <begin position="184"/>
        <end position="213"/>
    </location>
</feature>
<dbReference type="Pfam" id="PF04654">
    <property type="entry name" value="DUF599"/>
    <property type="match status" value="1"/>
</dbReference>
<dbReference type="PANTHER" id="PTHR31881">
    <property type="match status" value="1"/>
</dbReference>
<gene>
    <name evidence="2" type="ORF">EYR15_06135</name>
</gene>
<evidence type="ECO:0000313" key="3">
    <source>
        <dbReference type="Proteomes" id="UP000291613"/>
    </source>
</evidence>
<feature type="transmembrane region" description="Helical" evidence="1">
    <location>
        <begin position="118"/>
        <end position="136"/>
    </location>
</feature>
<sequence>MNAFAQIFSTLDLVAVGVFLAAWTVHHFLSERSDKSLNVVMARRRREWMARMAGRDARMPDSITMQGLQNGTAFFASTSLIAVGGGLAALRASREAVDVFAALPLGIATTPQVYEAKVLGFCAIFVYAFFKFVWSYRLFNYCSILIVASPPPAMRDTREMEVAVERAARMNIEGGRHFNRGLRALFFVLAYLGWFVSPMVLIGASLIVFVVLYRRQFNSEPMRAAGFGED</sequence>
<proteinExistence type="predicted"/>
<keyword evidence="3" id="KW-1185">Reference proteome</keyword>